<dbReference type="Pfam" id="PF05985">
    <property type="entry name" value="EutC"/>
    <property type="match status" value="1"/>
</dbReference>
<feature type="binding site" evidence="5">
    <location>
        <position position="193"/>
    </location>
    <ligand>
        <name>adenosylcob(III)alamin</name>
        <dbReference type="ChEBI" id="CHEBI:18408"/>
    </ligand>
</feature>
<evidence type="ECO:0000256" key="5">
    <source>
        <dbReference type="HAMAP-Rule" id="MF_00601"/>
    </source>
</evidence>
<reference evidence="7" key="1">
    <citation type="submission" date="2016-11" db="EMBL/GenBank/DDBJ databases">
        <authorList>
            <person name="Varghese N."/>
            <person name="Submissions S."/>
        </authorList>
    </citation>
    <scope>NUCLEOTIDE SEQUENCE [LARGE SCALE GENOMIC DNA]</scope>
    <source>
        <strain evidence="7">DSM 9756</strain>
    </source>
</reference>
<evidence type="ECO:0000313" key="6">
    <source>
        <dbReference type="EMBL" id="SHG12534.1"/>
    </source>
</evidence>
<comment type="cofactor">
    <cofactor evidence="5">
        <name>adenosylcob(III)alamin</name>
        <dbReference type="ChEBI" id="CHEBI:18408"/>
    </cofactor>
    <text evidence="5">Binds between the large and small subunits.</text>
</comment>
<feature type="binding site" evidence="5">
    <location>
        <position position="172"/>
    </location>
    <ligand>
        <name>adenosylcob(III)alamin</name>
        <dbReference type="ChEBI" id="CHEBI:18408"/>
    </ligand>
</feature>
<dbReference type="HAMAP" id="MF_00601">
    <property type="entry name" value="EutC"/>
    <property type="match status" value="1"/>
</dbReference>
<dbReference type="GO" id="GO:0031471">
    <property type="term" value="C:ethanolamine degradation polyhedral organelle"/>
    <property type="evidence" value="ECO:0007669"/>
    <property type="project" value="UniProtKB-UniRule"/>
</dbReference>
<dbReference type="GO" id="GO:0008851">
    <property type="term" value="F:ethanolamine ammonia-lyase activity"/>
    <property type="evidence" value="ECO:0007669"/>
    <property type="project" value="UniProtKB-UniRule"/>
</dbReference>
<keyword evidence="2 5" id="KW-0456">Lyase</keyword>
<dbReference type="InterPro" id="IPR042251">
    <property type="entry name" value="EutC_C"/>
</dbReference>
<keyword evidence="1 5" id="KW-0846">Cobalamin</keyword>
<dbReference type="OrthoDB" id="114248at2"/>
<comment type="caution">
    <text evidence="5">Lacks conserved residue(s) required for the propagation of feature annotation.</text>
</comment>
<comment type="similarity">
    <text evidence="5">Belongs to the EutC family.</text>
</comment>
<dbReference type="UniPathway" id="UPA00560"/>
<dbReference type="InterPro" id="IPR009246">
    <property type="entry name" value="EutC"/>
</dbReference>
<dbReference type="PANTHER" id="PTHR39330">
    <property type="entry name" value="ETHANOLAMINE AMMONIA-LYASE LIGHT CHAIN"/>
    <property type="match status" value="1"/>
</dbReference>
<evidence type="ECO:0000256" key="1">
    <source>
        <dbReference type="ARBA" id="ARBA00022628"/>
    </source>
</evidence>
<gene>
    <name evidence="5" type="primary">eutC</name>
    <name evidence="6" type="ORF">SAMN02745206_03306</name>
</gene>
<keyword evidence="7" id="KW-1185">Reference proteome</keyword>
<dbReference type="InterPro" id="IPR042255">
    <property type="entry name" value="EutC_N"/>
</dbReference>
<dbReference type="GO" id="GO:0046336">
    <property type="term" value="P:ethanolamine catabolic process"/>
    <property type="evidence" value="ECO:0007669"/>
    <property type="project" value="UniProtKB-UniRule"/>
</dbReference>
<protein>
    <recommendedName>
        <fullName evidence="5">Ethanolamine ammonia-lyase small subunit</fullName>
        <shortName evidence="5">EAL small subunit</shortName>
        <ecNumber evidence="5">4.3.1.7</ecNumber>
    </recommendedName>
</protein>
<evidence type="ECO:0000256" key="3">
    <source>
        <dbReference type="ARBA" id="ARBA00023285"/>
    </source>
</evidence>
<organism evidence="6 7">
    <name type="scientific">Desulfacinum infernum DSM 9756</name>
    <dbReference type="NCBI Taxonomy" id="1121391"/>
    <lineage>
        <taxon>Bacteria</taxon>
        <taxon>Pseudomonadati</taxon>
        <taxon>Thermodesulfobacteriota</taxon>
        <taxon>Syntrophobacteria</taxon>
        <taxon>Syntrophobacterales</taxon>
        <taxon>Syntrophobacteraceae</taxon>
        <taxon>Desulfacinum</taxon>
    </lineage>
</organism>
<evidence type="ECO:0000256" key="4">
    <source>
        <dbReference type="ARBA" id="ARBA00024446"/>
    </source>
</evidence>
<dbReference type="PIRSF" id="PIRSF018982">
    <property type="entry name" value="EutC"/>
    <property type="match status" value="1"/>
</dbReference>
<comment type="subcellular location">
    <subcellularLocation>
        <location evidence="5">Bacterial microcompartment</location>
    </subcellularLocation>
</comment>
<evidence type="ECO:0000256" key="2">
    <source>
        <dbReference type="ARBA" id="ARBA00023239"/>
    </source>
</evidence>
<dbReference type="STRING" id="1121391.SAMN02745206_03306"/>
<dbReference type="NCBIfam" id="NF003971">
    <property type="entry name" value="PRK05465.1"/>
    <property type="match status" value="1"/>
</dbReference>
<comment type="catalytic activity">
    <reaction evidence="5">
        <text>ethanolamine = acetaldehyde + NH4(+)</text>
        <dbReference type="Rhea" id="RHEA:15313"/>
        <dbReference type="ChEBI" id="CHEBI:15343"/>
        <dbReference type="ChEBI" id="CHEBI:28938"/>
        <dbReference type="ChEBI" id="CHEBI:57603"/>
        <dbReference type="EC" id="4.3.1.7"/>
    </reaction>
</comment>
<proteinExistence type="inferred from homology"/>
<dbReference type="AlphaFoldDB" id="A0A1M5H9B9"/>
<evidence type="ECO:0000313" key="7">
    <source>
        <dbReference type="Proteomes" id="UP000184076"/>
    </source>
</evidence>
<comment type="subunit">
    <text evidence="5">The basic unit is a heterodimer which dimerizes to form tetramers. The heterotetramers trimerize; 6 large subunits form a core ring with 6 small subunits projecting outwards.</text>
</comment>
<dbReference type="GO" id="GO:0006520">
    <property type="term" value="P:amino acid metabolic process"/>
    <property type="evidence" value="ECO:0007669"/>
    <property type="project" value="InterPro"/>
</dbReference>
<dbReference type="EMBL" id="FQVB01000043">
    <property type="protein sequence ID" value="SHG12534.1"/>
    <property type="molecule type" value="Genomic_DNA"/>
</dbReference>
<dbReference type="EC" id="4.3.1.7" evidence="5"/>
<accession>A0A1M5H9B9</accession>
<dbReference type="Gene3D" id="1.10.30.40">
    <property type="entry name" value="Ethanolamine ammonia-lyase light chain (EutC), N-terminal domain"/>
    <property type="match status" value="1"/>
</dbReference>
<sequence length="263" mass="28795">MLTDHSIVMHDFDFVLEQMSPNRPFFRNPPAIGALKSFTPARIALGGCGCRPFTRDVLRFRADHAAARDSVMEAVREDFLGRHGLVKVCTQAADKEEYLMRPDKGRRLAEAAVERLRALYGRNEPMLVLVGDGLSAAAVEANLDALLPSLRLSLDQLGHHVPPPVFVQFARVGAMDHVGDILEPEVVIFLIGERPGLQTAESLSAYICFRPRTGTLDADRTVVSNIHRRGLPPLEAGAVVAETADRILRLQASGVRLGMICGQ</sequence>
<dbReference type="Proteomes" id="UP000184076">
    <property type="component" value="Unassembled WGS sequence"/>
</dbReference>
<name>A0A1M5H9B9_9BACT</name>
<keyword evidence="3 5" id="KW-0170">Cobalt</keyword>
<dbReference type="GO" id="GO:0031419">
    <property type="term" value="F:cobalamin binding"/>
    <property type="evidence" value="ECO:0007669"/>
    <property type="project" value="UniProtKB-UniRule"/>
</dbReference>
<comment type="function">
    <text evidence="5">Catalyzes the deamination of various vicinal amino-alcohols to oxo compounds. Allows this organism to utilize ethanolamine as the sole source of nitrogen and carbon in the presence of external vitamin B12.</text>
</comment>
<keyword evidence="4 5" id="KW-1283">Bacterial microcompartment</keyword>
<dbReference type="PANTHER" id="PTHR39330:SF1">
    <property type="entry name" value="ETHANOLAMINE AMMONIA-LYASE SMALL SUBUNIT"/>
    <property type="match status" value="1"/>
</dbReference>
<dbReference type="RefSeq" id="WP_143156529.1">
    <property type="nucleotide sequence ID" value="NZ_FQVB01000043.1"/>
</dbReference>
<dbReference type="GO" id="GO:0009350">
    <property type="term" value="C:ethanolamine ammonia-lyase complex"/>
    <property type="evidence" value="ECO:0007669"/>
    <property type="project" value="UniProtKB-UniRule"/>
</dbReference>
<comment type="pathway">
    <text evidence="5">Amine and polyamine degradation; ethanolamine degradation.</text>
</comment>
<dbReference type="Gene3D" id="3.40.50.11240">
    <property type="entry name" value="Ethanolamine ammonia-lyase light chain (EutC)"/>
    <property type="match status" value="1"/>
</dbReference>